<protein>
    <submittedName>
        <fullName evidence="8">Cytochrome c biogenesis protein CcdA</fullName>
    </submittedName>
</protein>
<keyword evidence="4 6" id="KW-1133">Transmembrane helix</keyword>
<comment type="similarity">
    <text evidence="2">Belongs to the DsbD family.</text>
</comment>
<dbReference type="InterPro" id="IPR051790">
    <property type="entry name" value="Cytochrome_c-biogenesis_DsbD"/>
</dbReference>
<dbReference type="PANTHER" id="PTHR31272:SF6">
    <property type="entry name" value="CYTOCHROME C-TYPE BIOGENESIS CCDA-LIKE CHLOROPLASTIC PROTEIN"/>
    <property type="match status" value="1"/>
</dbReference>
<dbReference type="InterPro" id="IPR003834">
    <property type="entry name" value="Cyt_c_assmbl_TM_dom"/>
</dbReference>
<feature type="domain" description="Cytochrome C biogenesis protein transmembrane" evidence="7">
    <location>
        <begin position="23"/>
        <end position="222"/>
    </location>
</feature>
<keyword evidence="9" id="KW-1185">Reference proteome</keyword>
<dbReference type="PANTHER" id="PTHR31272">
    <property type="entry name" value="CYTOCHROME C-TYPE BIOGENESIS PROTEIN HI_1454-RELATED"/>
    <property type="match status" value="1"/>
</dbReference>
<dbReference type="GO" id="GO:0016020">
    <property type="term" value="C:membrane"/>
    <property type="evidence" value="ECO:0007669"/>
    <property type="project" value="UniProtKB-SubCell"/>
</dbReference>
<name>A0AAU0UKG5_9FIRM</name>
<evidence type="ECO:0000256" key="3">
    <source>
        <dbReference type="ARBA" id="ARBA00022692"/>
    </source>
</evidence>
<dbReference type="Proteomes" id="UP001329915">
    <property type="component" value="Chromosome"/>
</dbReference>
<feature type="transmembrane region" description="Helical" evidence="6">
    <location>
        <begin position="136"/>
        <end position="162"/>
    </location>
</feature>
<keyword evidence="3 6" id="KW-0812">Transmembrane</keyword>
<dbReference type="AlphaFoldDB" id="A0AAU0UKG5"/>
<evidence type="ECO:0000256" key="1">
    <source>
        <dbReference type="ARBA" id="ARBA00004141"/>
    </source>
</evidence>
<feature type="transmembrane region" description="Helical" evidence="6">
    <location>
        <begin position="174"/>
        <end position="195"/>
    </location>
</feature>
<feature type="transmembrane region" description="Helical" evidence="6">
    <location>
        <begin position="95"/>
        <end position="115"/>
    </location>
</feature>
<evidence type="ECO:0000256" key="6">
    <source>
        <dbReference type="SAM" id="Phobius"/>
    </source>
</evidence>
<evidence type="ECO:0000259" key="7">
    <source>
        <dbReference type="Pfam" id="PF02683"/>
    </source>
</evidence>
<gene>
    <name evidence="8" type="ORF">MFMK1_000479</name>
</gene>
<feature type="transmembrane region" description="Helical" evidence="6">
    <location>
        <begin position="61"/>
        <end position="89"/>
    </location>
</feature>
<feature type="transmembrane region" description="Helical" evidence="6">
    <location>
        <begin position="20"/>
        <end position="49"/>
    </location>
</feature>
<evidence type="ECO:0000256" key="5">
    <source>
        <dbReference type="ARBA" id="ARBA00023136"/>
    </source>
</evidence>
<evidence type="ECO:0000313" key="8">
    <source>
        <dbReference type="EMBL" id="WRO20690.1"/>
    </source>
</evidence>
<organism evidence="8 9">
    <name type="scientific">Metallumcola ferriviriculae</name>
    <dbReference type="NCBI Taxonomy" id="3039180"/>
    <lineage>
        <taxon>Bacteria</taxon>
        <taxon>Bacillati</taxon>
        <taxon>Bacillota</taxon>
        <taxon>Clostridia</taxon>
        <taxon>Neomoorellales</taxon>
        <taxon>Desulfitibacteraceae</taxon>
        <taxon>Metallumcola</taxon>
    </lineage>
</organism>
<dbReference type="KEGG" id="dbc:MFMK1_000479"/>
<dbReference type="Pfam" id="PF02683">
    <property type="entry name" value="DsbD_TM"/>
    <property type="match status" value="1"/>
</dbReference>
<proteinExistence type="inferred from homology"/>
<evidence type="ECO:0000256" key="2">
    <source>
        <dbReference type="ARBA" id="ARBA00006143"/>
    </source>
</evidence>
<reference evidence="8 9" key="1">
    <citation type="submission" date="2023-04" db="EMBL/GenBank/DDBJ databases">
        <authorList>
            <person name="Hsu D."/>
        </authorList>
    </citation>
    <scope>NUCLEOTIDE SEQUENCE [LARGE SCALE GENOMIC DNA]</scope>
    <source>
        <strain evidence="8 9">MK1</strain>
    </source>
</reference>
<keyword evidence="5 6" id="KW-0472">Membrane</keyword>
<evidence type="ECO:0000313" key="9">
    <source>
        <dbReference type="Proteomes" id="UP001329915"/>
    </source>
</evidence>
<accession>A0AAU0UKG5</accession>
<feature type="transmembrane region" description="Helical" evidence="6">
    <location>
        <begin position="207"/>
        <end position="225"/>
    </location>
</feature>
<sequence>MNIAFDPQLAMNSIDQISLATFILIYIGGVLTSISPCIISMMPVLVAYIGGYGEASKARGFVLALAFTVGLATTFSIFGLIAGTMGTIFGRVGDGWYYFMAVVAIAMGLNLMGFYQIKWPALNIVAPKKRGIGGAYLVGLFFGTVATACSTPILAVILAFVATNGQMADGAALLFVYGLGQGVPLLVVGTFTGLVKKLTALQKWGQWINIISGLILIVLGVYYLSLAVR</sequence>
<dbReference type="EMBL" id="CP121694">
    <property type="protein sequence ID" value="WRO20690.1"/>
    <property type="molecule type" value="Genomic_DNA"/>
</dbReference>
<evidence type="ECO:0000256" key="4">
    <source>
        <dbReference type="ARBA" id="ARBA00022989"/>
    </source>
</evidence>
<dbReference type="GO" id="GO:0017004">
    <property type="term" value="P:cytochrome complex assembly"/>
    <property type="evidence" value="ECO:0007669"/>
    <property type="project" value="InterPro"/>
</dbReference>
<comment type="subcellular location">
    <subcellularLocation>
        <location evidence="1">Membrane</location>
        <topology evidence="1">Multi-pass membrane protein</topology>
    </subcellularLocation>
</comment>
<dbReference type="RefSeq" id="WP_366923576.1">
    <property type="nucleotide sequence ID" value="NZ_CP121694.1"/>
</dbReference>